<keyword evidence="6 7" id="KW-0046">Antibiotic resistance</keyword>
<organism evidence="11 12">
    <name type="scientific">Paenibacillus glucanolyticus</name>
    <dbReference type="NCBI Taxonomy" id="59843"/>
    <lineage>
        <taxon>Bacteria</taxon>
        <taxon>Bacillati</taxon>
        <taxon>Bacillota</taxon>
        <taxon>Bacilli</taxon>
        <taxon>Bacillales</taxon>
        <taxon>Paenibacillaceae</taxon>
        <taxon>Paenibacillus</taxon>
    </lineage>
</organism>
<evidence type="ECO:0000256" key="8">
    <source>
        <dbReference type="PIRSR" id="PIRSR000706-1"/>
    </source>
</evidence>
<dbReference type="GO" id="GO:0046677">
    <property type="term" value="P:response to antibiotic"/>
    <property type="evidence" value="ECO:0007669"/>
    <property type="project" value="UniProtKB-KW"/>
</dbReference>
<keyword evidence="2 7" id="KW-0808">Transferase</keyword>
<dbReference type="GO" id="GO:0016301">
    <property type="term" value="F:kinase activity"/>
    <property type="evidence" value="ECO:0007669"/>
    <property type="project" value="UniProtKB-KW"/>
</dbReference>
<dbReference type="Proteomes" id="UP000076796">
    <property type="component" value="Unassembled WGS sequence"/>
</dbReference>
<dbReference type="Pfam" id="PF01636">
    <property type="entry name" value="APH"/>
    <property type="match status" value="1"/>
</dbReference>
<evidence type="ECO:0000259" key="10">
    <source>
        <dbReference type="Pfam" id="PF01636"/>
    </source>
</evidence>
<keyword evidence="9" id="KW-0460">Magnesium</keyword>
<dbReference type="Gene3D" id="3.30.200.20">
    <property type="entry name" value="Phosphorylase Kinase, domain 1"/>
    <property type="match status" value="1"/>
</dbReference>
<dbReference type="GeneID" id="97558351"/>
<protein>
    <submittedName>
        <fullName evidence="11">Aminoglycoside phosphotransferase</fullName>
    </submittedName>
</protein>
<evidence type="ECO:0000256" key="3">
    <source>
        <dbReference type="ARBA" id="ARBA00022741"/>
    </source>
</evidence>
<dbReference type="PIRSF" id="PIRSF000706">
    <property type="entry name" value="Kanamycin_kin"/>
    <property type="match status" value="1"/>
</dbReference>
<evidence type="ECO:0000256" key="6">
    <source>
        <dbReference type="ARBA" id="ARBA00023251"/>
    </source>
</evidence>
<dbReference type="CDD" id="cd05150">
    <property type="entry name" value="APH"/>
    <property type="match status" value="1"/>
</dbReference>
<accession>A0A163J456</accession>
<dbReference type="EMBL" id="LWMH01000001">
    <property type="protein sequence ID" value="KZS46346.1"/>
    <property type="molecule type" value="Genomic_DNA"/>
</dbReference>
<evidence type="ECO:0000256" key="9">
    <source>
        <dbReference type="PIRSR" id="PIRSR000706-2"/>
    </source>
</evidence>
<dbReference type="AlphaFoldDB" id="A0A163J456"/>
<feature type="binding site" evidence="9">
    <location>
        <position position="188"/>
    </location>
    <ligand>
        <name>Mg(2+)</name>
        <dbReference type="ChEBI" id="CHEBI:18420"/>
    </ligand>
</feature>
<gene>
    <name evidence="11" type="ORF">AWU65_10690</name>
</gene>
<evidence type="ECO:0000256" key="4">
    <source>
        <dbReference type="ARBA" id="ARBA00022777"/>
    </source>
</evidence>
<dbReference type="GO" id="GO:0005524">
    <property type="term" value="F:ATP binding"/>
    <property type="evidence" value="ECO:0007669"/>
    <property type="project" value="UniProtKB-KW"/>
</dbReference>
<dbReference type="RefSeq" id="WP_063478257.1">
    <property type="nucleotide sequence ID" value="NZ_CP147845.1"/>
</dbReference>
<comment type="caution">
    <text evidence="11">The sequence shown here is derived from an EMBL/GenBank/DDBJ whole genome shotgun (WGS) entry which is preliminary data.</text>
</comment>
<keyword evidence="4 7" id="KW-0418">Kinase</keyword>
<evidence type="ECO:0000256" key="2">
    <source>
        <dbReference type="ARBA" id="ARBA00022679"/>
    </source>
</evidence>
<keyword evidence="9" id="KW-0479">Metal-binding</keyword>
<feature type="binding site" evidence="9">
    <location>
        <position position="201"/>
    </location>
    <ligand>
        <name>Mg(2+)</name>
        <dbReference type="ChEBI" id="CHEBI:18420"/>
    </ligand>
</feature>
<keyword evidence="12" id="KW-1185">Reference proteome</keyword>
<sequence length="259" mass="29256">MKRVRIPFDIKTLPVSLQPYIQAAAVYDSSSSEQARTLYIEGASQRMFLKIAKRDELKREGMMSDYLYGKGLAPKVMAYEQDNGNDYLLTEALQGDDGVSGGHLEDPKKLAAVFGESLRYLHSLSAADCPFPNRTAELLKEYQESLMSKSDKIGAFPGGRERALSDLEKLGGTAVHDVLLHGDYCLPNIIMRDFRLEGFVDLGYGGIGDLHYDLYWGIWTLRYNLSCDDYKDIFLNHYGRTHFDAERLAIWTALTDMIN</sequence>
<dbReference type="InterPro" id="IPR024165">
    <property type="entry name" value="Kan/Strep_kinase"/>
</dbReference>
<evidence type="ECO:0000313" key="12">
    <source>
        <dbReference type="Proteomes" id="UP000076796"/>
    </source>
</evidence>
<dbReference type="STRING" id="59843.A3958_10270"/>
<evidence type="ECO:0000313" key="11">
    <source>
        <dbReference type="EMBL" id="KZS46346.1"/>
    </source>
</evidence>
<name>A0A163J456_9BACL</name>
<dbReference type="InterPro" id="IPR011009">
    <property type="entry name" value="Kinase-like_dom_sf"/>
</dbReference>
<dbReference type="GO" id="GO:0016773">
    <property type="term" value="F:phosphotransferase activity, alcohol group as acceptor"/>
    <property type="evidence" value="ECO:0007669"/>
    <property type="project" value="InterPro"/>
</dbReference>
<evidence type="ECO:0000256" key="5">
    <source>
        <dbReference type="ARBA" id="ARBA00022840"/>
    </source>
</evidence>
<comment type="similarity">
    <text evidence="1 7">Belongs to the aminoglycoside phosphotransferase family.</text>
</comment>
<feature type="active site" description="Proton acceptor" evidence="8">
    <location>
        <position position="183"/>
    </location>
</feature>
<dbReference type="SUPFAM" id="SSF56112">
    <property type="entry name" value="Protein kinase-like (PK-like)"/>
    <property type="match status" value="1"/>
</dbReference>
<evidence type="ECO:0000256" key="7">
    <source>
        <dbReference type="PIRNR" id="PIRNR000706"/>
    </source>
</evidence>
<dbReference type="Gene3D" id="3.90.1200.10">
    <property type="match status" value="1"/>
</dbReference>
<dbReference type="OrthoDB" id="3806873at2"/>
<dbReference type="GO" id="GO:0046872">
    <property type="term" value="F:metal ion binding"/>
    <property type="evidence" value="ECO:0007669"/>
    <property type="project" value="UniProtKB-KW"/>
</dbReference>
<keyword evidence="3 7" id="KW-0547">Nucleotide-binding</keyword>
<dbReference type="InterPro" id="IPR002575">
    <property type="entry name" value="Aminoglycoside_PTrfase"/>
</dbReference>
<evidence type="ECO:0000256" key="1">
    <source>
        <dbReference type="ARBA" id="ARBA00006219"/>
    </source>
</evidence>
<reference evidence="11" key="1">
    <citation type="journal article" date="2016" name="Genome Announc.">
        <title>Draft genomes of two strains of Paenibacillus glucanolyticus with capability to degrade lignocellulose.</title>
        <authorList>
            <person name="Mathews S.L."/>
            <person name="Pawlak J."/>
            <person name="Grunden A.M."/>
        </authorList>
    </citation>
    <scope>NUCLEOTIDE SEQUENCE [LARGE SCALE GENOMIC DNA]</scope>
    <source>
        <strain evidence="11">SLM1</strain>
    </source>
</reference>
<proteinExistence type="inferred from homology"/>
<keyword evidence="5 7" id="KW-0067">ATP-binding</keyword>
<feature type="domain" description="Aminoglycoside phosphotransferase" evidence="10">
    <location>
        <begin position="35"/>
        <end position="249"/>
    </location>
</feature>